<keyword evidence="2" id="KW-0472">Membrane</keyword>
<comment type="caution">
    <text evidence="3">The sequence shown here is derived from an EMBL/GenBank/DDBJ whole genome shotgun (WGS) entry which is preliminary data.</text>
</comment>
<evidence type="ECO:0000256" key="1">
    <source>
        <dbReference type="SAM" id="MobiDB-lite"/>
    </source>
</evidence>
<keyword evidence="2" id="KW-0812">Transmembrane</keyword>
<name>A0ABP0JIJ1_9DINO</name>
<feature type="transmembrane region" description="Helical" evidence="2">
    <location>
        <begin position="537"/>
        <end position="560"/>
    </location>
</feature>
<evidence type="ECO:0000313" key="3">
    <source>
        <dbReference type="EMBL" id="CAK9014090.1"/>
    </source>
</evidence>
<feature type="region of interest" description="Disordered" evidence="1">
    <location>
        <begin position="837"/>
        <end position="864"/>
    </location>
</feature>
<keyword evidence="2" id="KW-1133">Transmembrane helix</keyword>
<gene>
    <name evidence="3" type="ORF">SCF082_LOCUS12198</name>
</gene>
<evidence type="ECO:0000313" key="4">
    <source>
        <dbReference type="Proteomes" id="UP001642464"/>
    </source>
</evidence>
<proteinExistence type="predicted"/>
<feature type="transmembrane region" description="Helical" evidence="2">
    <location>
        <begin position="475"/>
        <end position="495"/>
    </location>
</feature>
<evidence type="ECO:0000256" key="2">
    <source>
        <dbReference type="SAM" id="Phobius"/>
    </source>
</evidence>
<feature type="compositionally biased region" description="Acidic residues" evidence="1">
    <location>
        <begin position="842"/>
        <end position="857"/>
    </location>
</feature>
<dbReference type="EMBL" id="CAXAMM010007402">
    <property type="protein sequence ID" value="CAK9014090.1"/>
    <property type="molecule type" value="Genomic_DNA"/>
</dbReference>
<dbReference type="Proteomes" id="UP001642464">
    <property type="component" value="Unassembled WGS sequence"/>
</dbReference>
<sequence length="864" mass="100429">MQLWPVLAIFVGSWLSEEDVRKQPLTRDVLAASRALLASSTSKQSPATPENCEHQRDVAKLEKERDKLKQYILHGDYEKLKHLLQSWRGSNAYVHNLNQTNDNYSQIRCSDLEYLAKSHVQYQEPKYESLTDTETMKTMHNTVLGLALRMTRKNNERVLMGFLYEKWDVGDQDSMIQRRVDIVRILLESGFLWGSGDLVCEVVPEKEGYHKEVREAFARTVLHDLVRNDIHLDKDQLMLMKKSEKCGGNEMDGVVWVLAQAPGAFTMLGLLEPQTVLMCDAQDRDAHDHASIDFKELVQLYMVMQKPLTTVDPYGWNAEMLAARLLRRHHVAILWQEVQDTWRLDYKEAFKKWSGLPEWLTNAMATSYVNASLRLHVFGWLCFIIFLLVFLILLMVFVPYAFHRMCGLVALRGILRWASEHGGSFLFVDMSFRVLWLMMINTAFLQVPPLLITCFENQVLPGLGIIPSVTFWNPLPITAVVISVLCLVSASKWAYDDYQEAYKKSLHWEEEPETKQNEQKAEDKSIPEDRFQDPTCHLIGCICIFFLVTILMIIYIRTILQPLEMNPKRMFLWWCAQLVQVKITLDDKTLKQEVQDLKRLRDAIQKTEHHEDHEFCHYSQLRLCENLASDFENPGPGLEKDEVTKPTPHPAPEQHFADVVRELSGHWLRWACCMVTPENKTMWGLHLLANRWTSHMERESKETLEVPYSDDWAEVVKKEMEGKDLMSYVVRQTNDEKSIEFKANEPALSSIPTRDKFPLFIKRAEVVHAHWLWLCIVGRFVMSYMSSGLYKAIIVYTLPLWLCRGGLADFVLNAFALVYIVELDDLKDNQKQPWSLTKKELEESDEATSEPQEESDFQQEKYFC</sequence>
<accession>A0ABP0JIJ1</accession>
<organism evidence="3 4">
    <name type="scientific">Durusdinium trenchii</name>
    <dbReference type="NCBI Taxonomy" id="1381693"/>
    <lineage>
        <taxon>Eukaryota</taxon>
        <taxon>Sar</taxon>
        <taxon>Alveolata</taxon>
        <taxon>Dinophyceae</taxon>
        <taxon>Suessiales</taxon>
        <taxon>Symbiodiniaceae</taxon>
        <taxon>Durusdinium</taxon>
    </lineage>
</organism>
<reference evidence="3 4" key="1">
    <citation type="submission" date="2024-02" db="EMBL/GenBank/DDBJ databases">
        <authorList>
            <person name="Chen Y."/>
            <person name="Shah S."/>
            <person name="Dougan E. K."/>
            <person name="Thang M."/>
            <person name="Chan C."/>
        </authorList>
    </citation>
    <scope>NUCLEOTIDE SEQUENCE [LARGE SCALE GENOMIC DNA]</scope>
</reference>
<protein>
    <submittedName>
        <fullName evidence="3">2-mannosyltransferase</fullName>
    </submittedName>
</protein>
<feature type="transmembrane region" description="Helical" evidence="2">
    <location>
        <begin position="434"/>
        <end position="455"/>
    </location>
</feature>
<feature type="transmembrane region" description="Helical" evidence="2">
    <location>
        <begin position="377"/>
        <end position="402"/>
    </location>
</feature>
<keyword evidence="4" id="KW-1185">Reference proteome</keyword>